<reference evidence="2 3" key="1">
    <citation type="submission" date="2020-07" db="EMBL/GenBank/DDBJ databases">
        <title>Huge and variable diversity of episymbiotic CPR bacteria and DPANN archaea in groundwater ecosystems.</title>
        <authorList>
            <person name="He C.Y."/>
            <person name="Keren R."/>
            <person name="Whittaker M."/>
            <person name="Farag I.F."/>
            <person name="Doudna J."/>
            <person name="Cate J.H.D."/>
            <person name="Banfield J.F."/>
        </authorList>
    </citation>
    <scope>NUCLEOTIDE SEQUENCE [LARGE SCALE GENOMIC DNA]</scope>
    <source>
        <strain evidence="2">NC_groundwater_70_Ag_B-0.1um_54_66</strain>
    </source>
</reference>
<evidence type="ECO:0000313" key="3">
    <source>
        <dbReference type="Proteomes" id="UP000595362"/>
    </source>
</evidence>
<sequence length="295" mass="31534">MSGLSIRNLFISAALMLSAPAVMSAPAKATAPRPVTTAKMLAKPVQATFTCSNEVSDLIESVNDGDMTKLQTCLQLGVDPNARQGESFINAALRGETDMARAMLPYMRDVAALERALAMAALRGHEDITDLIQANPNIKIDLNKPNSRYLAYAARAGAIGVMRKLAAAGARDDDGFAIASAISAERRDSFDFLLHEAKISPNAGNGMVLSMAIMSGDKYYVTSLLDMGAETKFFPVVAESLAEIRKLRETGGAEGEKFKNPAYDEIIVLVETAMNKPKPEIAIQTPVKTVSPAPL</sequence>
<dbReference type="Proteomes" id="UP000595362">
    <property type="component" value="Chromosome"/>
</dbReference>
<name>A0A7T5R328_9BACT</name>
<evidence type="ECO:0000313" key="2">
    <source>
        <dbReference type="EMBL" id="QQG36585.1"/>
    </source>
</evidence>
<gene>
    <name evidence="2" type="ORF">HYS17_02005</name>
</gene>
<evidence type="ECO:0000256" key="1">
    <source>
        <dbReference type="SAM" id="SignalP"/>
    </source>
</evidence>
<dbReference type="SUPFAM" id="SSF48403">
    <property type="entry name" value="Ankyrin repeat"/>
    <property type="match status" value="1"/>
</dbReference>
<accession>A0A7T5R328</accession>
<proteinExistence type="predicted"/>
<organism evidence="2 3">
    <name type="scientific">Micavibrio aeruginosavorus</name>
    <dbReference type="NCBI Taxonomy" id="349221"/>
    <lineage>
        <taxon>Bacteria</taxon>
        <taxon>Pseudomonadati</taxon>
        <taxon>Bdellovibrionota</taxon>
        <taxon>Bdellovibrionia</taxon>
        <taxon>Bdellovibrionales</taxon>
        <taxon>Pseudobdellovibrionaceae</taxon>
        <taxon>Micavibrio</taxon>
    </lineage>
</organism>
<dbReference type="EMBL" id="CP066681">
    <property type="protein sequence ID" value="QQG36585.1"/>
    <property type="molecule type" value="Genomic_DNA"/>
</dbReference>
<feature type="signal peptide" evidence="1">
    <location>
        <begin position="1"/>
        <end position="24"/>
    </location>
</feature>
<dbReference type="AlphaFoldDB" id="A0A7T5R328"/>
<keyword evidence="1" id="KW-0732">Signal</keyword>
<feature type="chain" id="PRO_5033045848" description="Ankyrin repeat domain-containing protein" evidence="1">
    <location>
        <begin position="25"/>
        <end position="295"/>
    </location>
</feature>
<dbReference type="Gene3D" id="1.25.40.20">
    <property type="entry name" value="Ankyrin repeat-containing domain"/>
    <property type="match status" value="1"/>
</dbReference>
<protein>
    <recommendedName>
        <fullName evidence="4">Ankyrin repeat domain-containing protein</fullName>
    </recommendedName>
</protein>
<evidence type="ECO:0008006" key="4">
    <source>
        <dbReference type="Google" id="ProtNLM"/>
    </source>
</evidence>
<dbReference type="InterPro" id="IPR036770">
    <property type="entry name" value="Ankyrin_rpt-contain_sf"/>
</dbReference>